<dbReference type="InterPro" id="IPR002293">
    <property type="entry name" value="AA/rel_permease1"/>
</dbReference>
<keyword evidence="8" id="KW-1185">Reference proteome</keyword>
<protein>
    <recommendedName>
        <fullName evidence="9">Choline transport protein</fullName>
    </recommendedName>
</protein>
<keyword evidence="3 6" id="KW-0812">Transmembrane</keyword>
<name>W3X7J3_PESFW</name>
<gene>
    <name evidence="7" type="ORF">PFICI_06354</name>
</gene>
<proteinExistence type="predicted"/>
<dbReference type="eggNOG" id="KOG1289">
    <property type="taxonomic scope" value="Eukaryota"/>
</dbReference>
<accession>W3X7J3</accession>
<dbReference type="OMA" id="GPFWYPK"/>
<evidence type="ECO:0000256" key="6">
    <source>
        <dbReference type="SAM" id="Phobius"/>
    </source>
</evidence>
<dbReference type="PIRSF" id="PIRSF006060">
    <property type="entry name" value="AA_transporter"/>
    <property type="match status" value="1"/>
</dbReference>
<evidence type="ECO:0000313" key="7">
    <source>
        <dbReference type="EMBL" id="ETS81352.1"/>
    </source>
</evidence>
<dbReference type="GeneID" id="19271367"/>
<feature type="transmembrane region" description="Helical" evidence="6">
    <location>
        <begin position="211"/>
        <end position="231"/>
    </location>
</feature>
<dbReference type="KEGG" id="pfy:PFICI_06354"/>
<evidence type="ECO:0000256" key="2">
    <source>
        <dbReference type="ARBA" id="ARBA00022448"/>
    </source>
</evidence>
<feature type="transmembrane region" description="Helical" evidence="6">
    <location>
        <begin position="298"/>
        <end position="321"/>
    </location>
</feature>
<reference evidence="8" key="1">
    <citation type="journal article" date="2015" name="BMC Genomics">
        <title>Genomic and transcriptomic analysis of the endophytic fungus Pestalotiopsis fici reveals its lifestyle and high potential for synthesis of natural products.</title>
        <authorList>
            <person name="Wang X."/>
            <person name="Zhang X."/>
            <person name="Liu L."/>
            <person name="Xiang M."/>
            <person name="Wang W."/>
            <person name="Sun X."/>
            <person name="Che Y."/>
            <person name="Guo L."/>
            <person name="Liu G."/>
            <person name="Guo L."/>
            <person name="Wang C."/>
            <person name="Yin W.B."/>
            <person name="Stadler M."/>
            <person name="Zhang X."/>
            <person name="Liu X."/>
        </authorList>
    </citation>
    <scope>NUCLEOTIDE SEQUENCE [LARGE SCALE GENOMIC DNA]</scope>
    <source>
        <strain evidence="8">W106-1 / CGMCC3.15140</strain>
    </source>
</reference>
<evidence type="ECO:0000256" key="1">
    <source>
        <dbReference type="ARBA" id="ARBA00004141"/>
    </source>
</evidence>
<evidence type="ECO:0000256" key="5">
    <source>
        <dbReference type="ARBA" id="ARBA00023136"/>
    </source>
</evidence>
<feature type="transmembrane region" description="Helical" evidence="6">
    <location>
        <begin position="172"/>
        <end position="191"/>
    </location>
</feature>
<evidence type="ECO:0000313" key="8">
    <source>
        <dbReference type="Proteomes" id="UP000030651"/>
    </source>
</evidence>
<feature type="transmembrane region" description="Helical" evidence="6">
    <location>
        <begin position="353"/>
        <end position="373"/>
    </location>
</feature>
<dbReference type="EMBL" id="KI912112">
    <property type="protein sequence ID" value="ETS81352.1"/>
    <property type="molecule type" value="Genomic_DNA"/>
</dbReference>
<sequence>MLDNAENSATSIENKRQFSTFSALGIGYSITNTALGVLLVVGTVLPFGGAPLLLGGFLMMAVIALSTAISLAELCSAMPHPGGQYIWVNRLAPPEYRRFLSYATGMTGWFSAIIIGASGCLAVFQYLFSLIKLLKPAFVYQRWMGFAGYQALNLITLLLATFKFAQPTISKLMLILSCITFGVFSITLFAMSTTRATTESFLGPLDNASGWPNGAAFLIGVNGLNWIFSCLDVTTHLAEEIPSPATNIPKVLMWTIAIGFCSGLITILAILVNLPDGIDASDDNSAVVLIYRITHSKVAAAVLSIPILIVSMGTVWAVQLWQSRLAWTLSREAAFPLHHHFCRLASSPFHTPIWSLFGSAFGTAIAGCLYLGSEIAFTSFSAAGVILQYFTYSLPVILVHYRGRAQISHGPFWFPMLGCIANVIMLGWTLIVLVFYSFPPDLPVSTYQANYTPGILVLILSLICFVWFSFGRKFYEVKDM</sequence>
<keyword evidence="4 6" id="KW-1133">Transmembrane helix</keyword>
<organism evidence="7 8">
    <name type="scientific">Pestalotiopsis fici (strain W106-1 / CGMCC3.15140)</name>
    <dbReference type="NCBI Taxonomy" id="1229662"/>
    <lineage>
        <taxon>Eukaryota</taxon>
        <taxon>Fungi</taxon>
        <taxon>Dikarya</taxon>
        <taxon>Ascomycota</taxon>
        <taxon>Pezizomycotina</taxon>
        <taxon>Sordariomycetes</taxon>
        <taxon>Xylariomycetidae</taxon>
        <taxon>Amphisphaeriales</taxon>
        <taxon>Sporocadaceae</taxon>
        <taxon>Pestalotiopsis</taxon>
    </lineage>
</organism>
<feature type="transmembrane region" description="Helical" evidence="6">
    <location>
        <begin position="21"/>
        <end position="45"/>
    </location>
</feature>
<feature type="transmembrane region" description="Helical" evidence="6">
    <location>
        <begin position="251"/>
        <end position="272"/>
    </location>
</feature>
<feature type="transmembrane region" description="Helical" evidence="6">
    <location>
        <begin position="140"/>
        <end position="160"/>
    </location>
</feature>
<feature type="transmembrane region" description="Helical" evidence="6">
    <location>
        <begin position="379"/>
        <end position="401"/>
    </location>
</feature>
<dbReference type="Pfam" id="PF13520">
    <property type="entry name" value="AA_permease_2"/>
    <property type="match status" value="1"/>
</dbReference>
<feature type="transmembrane region" description="Helical" evidence="6">
    <location>
        <begin position="99"/>
        <end position="128"/>
    </location>
</feature>
<feature type="transmembrane region" description="Helical" evidence="6">
    <location>
        <begin position="413"/>
        <end position="438"/>
    </location>
</feature>
<keyword evidence="2" id="KW-0813">Transport</keyword>
<dbReference type="OrthoDB" id="3257095at2759"/>
<dbReference type="GO" id="GO:0016020">
    <property type="term" value="C:membrane"/>
    <property type="evidence" value="ECO:0007669"/>
    <property type="project" value="UniProtKB-SubCell"/>
</dbReference>
<feature type="transmembrane region" description="Helical" evidence="6">
    <location>
        <begin position="57"/>
        <end position="78"/>
    </location>
</feature>
<dbReference type="RefSeq" id="XP_007833126.1">
    <property type="nucleotide sequence ID" value="XM_007834935.1"/>
</dbReference>
<feature type="transmembrane region" description="Helical" evidence="6">
    <location>
        <begin position="450"/>
        <end position="470"/>
    </location>
</feature>
<comment type="subcellular location">
    <subcellularLocation>
        <location evidence="1">Membrane</location>
        <topology evidence="1">Multi-pass membrane protein</topology>
    </subcellularLocation>
</comment>
<dbReference type="HOGENOM" id="CLU_004495_2_4_1"/>
<dbReference type="PANTHER" id="PTHR45649:SF7">
    <property type="entry name" value="CHOLINE TRANSPORT PROTEIN"/>
    <property type="match status" value="1"/>
</dbReference>
<evidence type="ECO:0000256" key="4">
    <source>
        <dbReference type="ARBA" id="ARBA00022989"/>
    </source>
</evidence>
<dbReference type="Proteomes" id="UP000030651">
    <property type="component" value="Unassembled WGS sequence"/>
</dbReference>
<keyword evidence="5 6" id="KW-0472">Membrane</keyword>
<evidence type="ECO:0008006" key="9">
    <source>
        <dbReference type="Google" id="ProtNLM"/>
    </source>
</evidence>
<dbReference type="InParanoid" id="W3X7J3"/>
<evidence type="ECO:0000256" key="3">
    <source>
        <dbReference type="ARBA" id="ARBA00022692"/>
    </source>
</evidence>
<dbReference type="AlphaFoldDB" id="W3X7J3"/>
<dbReference type="Gene3D" id="1.20.1740.10">
    <property type="entry name" value="Amino acid/polyamine transporter I"/>
    <property type="match status" value="1"/>
</dbReference>
<dbReference type="GO" id="GO:0022857">
    <property type="term" value="F:transmembrane transporter activity"/>
    <property type="evidence" value="ECO:0007669"/>
    <property type="project" value="InterPro"/>
</dbReference>
<dbReference type="PANTHER" id="PTHR45649">
    <property type="entry name" value="AMINO-ACID PERMEASE BAT1"/>
    <property type="match status" value="1"/>
</dbReference>